<organism evidence="1">
    <name type="scientific">mine drainage metagenome</name>
    <dbReference type="NCBI Taxonomy" id="410659"/>
    <lineage>
        <taxon>unclassified sequences</taxon>
        <taxon>metagenomes</taxon>
        <taxon>ecological metagenomes</taxon>
    </lineage>
</organism>
<dbReference type="PANTHER" id="PTHR34039">
    <property type="entry name" value="UPF0102 PROTEIN YRAN"/>
    <property type="match status" value="1"/>
</dbReference>
<dbReference type="NCBIfam" id="NF009150">
    <property type="entry name" value="PRK12497.1-3"/>
    <property type="match status" value="1"/>
</dbReference>
<gene>
    <name evidence="1" type="ORF">B1A_00341</name>
</gene>
<comment type="caution">
    <text evidence="1">The sequence shown here is derived from an EMBL/GenBank/DDBJ whole genome shotgun (WGS) entry which is preliminary data.</text>
</comment>
<dbReference type="AlphaFoldDB" id="T1DHY0"/>
<dbReference type="PANTHER" id="PTHR34039:SF1">
    <property type="entry name" value="UPF0102 PROTEIN YRAN"/>
    <property type="match status" value="1"/>
</dbReference>
<evidence type="ECO:0000313" key="1">
    <source>
        <dbReference type="EMBL" id="EQD80954.1"/>
    </source>
</evidence>
<proteinExistence type="inferred from homology"/>
<dbReference type="NCBIfam" id="TIGR00252">
    <property type="entry name" value="YraN family protein"/>
    <property type="match status" value="1"/>
</dbReference>
<dbReference type="InterPro" id="IPR003509">
    <property type="entry name" value="UPF0102_YraN-like"/>
</dbReference>
<dbReference type="HAMAP" id="MF_00048">
    <property type="entry name" value="UPF0102"/>
    <property type="match status" value="1"/>
</dbReference>
<name>T1DHY0_9ZZZZ</name>
<dbReference type="InterPro" id="IPR011856">
    <property type="entry name" value="tRNA_endonuc-like_dom_sf"/>
</dbReference>
<sequence length="116" mass="13026">MAARYLRAQGAEVLLCNFRCRCGELDIVARCGEELAVIEVRSRASRAFGGAAASVDGRKRTRLLRAASRLLQVRPQWAQWRVRFDVVTIEAPETARPRIEWIKHAFMSDADGAGRI</sequence>
<dbReference type="EMBL" id="AUZX01000263">
    <property type="protein sequence ID" value="EQD80954.1"/>
    <property type="molecule type" value="Genomic_DNA"/>
</dbReference>
<dbReference type="InterPro" id="IPR011335">
    <property type="entry name" value="Restrct_endonuc-II-like"/>
</dbReference>
<dbReference type="SUPFAM" id="SSF52980">
    <property type="entry name" value="Restriction endonuclease-like"/>
    <property type="match status" value="1"/>
</dbReference>
<reference evidence="1" key="2">
    <citation type="journal article" date="2014" name="ISME J.">
        <title>Microbial stratification in low pH oxic and suboxic macroscopic growths along an acid mine drainage.</title>
        <authorList>
            <person name="Mendez-Garcia C."/>
            <person name="Mesa V."/>
            <person name="Sprenger R.R."/>
            <person name="Richter M."/>
            <person name="Diez M.S."/>
            <person name="Solano J."/>
            <person name="Bargiela R."/>
            <person name="Golyshina O.V."/>
            <person name="Manteca A."/>
            <person name="Ramos J.L."/>
            <person name="Gallego J.R."/>
            <person name="Llorente I."/>
            <person name="Martins Dos Santos V.A."/>
            <person name="Jensen O.N."/>
            <person name="Pelaez A.I."/>
            <person name="Sanchez J."/>
            <person name="Ferrer M."/>
        </authorList>
    </citation>
    <scope>NUCLEOTIDE SEQUENCE</scope>
</reference>
<dbReference type="Pfam" id="PF02021">
    <property type="entry name" value="UPF0102"/>
    <property type="match status" value="1"/>
</dbReference>
<dbReference type="Gene3D" id="3.40.1350.10">
    <property type="match status" value="1"/>
</dbReference>
<accession>T1DHY0</accession>
<protein>
    <submittedName>
        <fullName evidence="1">Uncharacterized protein family UPF0102 domain protein</fullName>
    </submittedName>
</protein>
<reference evidence="1" key="1">
    <citation type="submission" date="2013-08" db="EMBL/GenBank/DDBJ databases">
        <authorList>
            <person name="Mendez C."/>
            <person name="Richter M."/>
            <person name="Ferrer M."/>
            <person name="Sanchez J."/>
        </authorList>
    </citation>
    <scope>NUCLEOTIDE SEQUENCE</scope>
</reference>
<dbReference type="GO" id="GO:0003676">
    <property type="term" value="F:nucleic acid binding"/>
    <property type="evidence" value="ECO:0007669"/>
    <property type="project" value="InterPro"/>
</dbReference>